<name>A0A8S1TJ30_9CILI</name>
<keyword evidence="6" id="KW-1185">Reference proteome</keyword>
<dbReference type="InterPro" id="IPR050956">
    <property type="entry name" value="2C_system_His_kinase"/>
</dbReference>
<gene>
    <name evidence="5" type="ORF">PPENT_87.1.T0250216</name>
</gene>
<dbReference type="GO" id="GO:0000160">
    <property type="term" value="P:phosphorelay signal transduction system"/>
    <property type="evidence" value="ECO:0007669"/>
    <property type="project" value="InterPro"/>
</dbReference>
<dbReference type="PANTHER" id="PTHR43719">
    <property type="entry name" value="TWO-COMPONENT HISTIDINE KINASE"/>
    <property type="match status" value="1"/>
</dbReference>
<evidence type="ECO:0000259" key="4">
    <source>
        <dbReference type="PROSITE" id="PS50110"/>
    </source>
</evidence>
<accession>A0A8S1TJ30</accession>
<dbReference type="PANTHER" id="PTHR43719:SF28">
    <property type="entry name" value="PEROXIDE STRESS-ACTIVATED HISTIDINE KINASE MAK1-RELATED"/>
    <property type="match status" value="1"/>
</dbReference>
<keyword evidence="3" id="KW-0812">Transmembrane</keyword>
<feature type="domain" description="Response regulatory" evidence="4">
    <location>
        <begin position="785"/>
        <end position="908"/>
    </location>
</feature>
<dbReference type="InterPro" id="IPR001789">
    <property type="entry name" value="Sig_transdc_resp-reg_receiver"/>
</dbReference>
<evidence type="ECO:0000256" key="1">
    <source>
        <dbReference type="ARBA" id="ARBA00022553"/>
    </source>
</evidence>
<feature type="transmembrane region" description="Helical" evidence="3">
    <location>
        <begin position="82"/>
        <end position="107"/>
    </location>
</feature>
<comment type="caution">
    <text evidence="5">The sequence shown here is derived from an EMBL/GenBank/DDBJ whole genome shotgun (WGS) entry which is preliminary data.</text>
</comment>
<feature type="transmembrane region" description="Helical" evidence="3">
    <location>
        <begin position="41"/>
        <end position="61"/>
    </location>
</feature>
<comment type="caution">
    <text evidence="2">Lacks conserved residue(s) required for the propagation of feature annotation.</text>
</comment>
<keyword evidence="3" id="KW-1133">Transmembrane helix</keyword>
<dbReference type="OrthoDB" id="296986at2759"/>
<sequence>MTEEIFSLILLIYYEICIILLQHQGKLNFKIILAFNKNESLIIKIIDLITMIITTRVLFYVKSTKKNSTILIILSGFRISIQITLSYFCQAEILSVFLNLLFIYSLYQDQLQNQMLSKLPQLFLIGNVFFVQTFQDNFKNIAIAFTCISIIYSFRSIKTIQALPENNKNENNKDFGICISALPQKDLDFQRSCDFNGLNSKSQVYGGFSPLKELSRSMDTIIFEEYAWIKGQQFIVLDEQINVVIQTFNVADISKNSFSNSVENESVAVILNLGIIQGNRDFQDIVASSGTINQSKFLIKDLIFKLIGDYELYKNNLFIINKVDVQWMQDRIIKIFLVAKMKKTFAFVQIEQREIVFQTSYQAFNLFCSYITPSLNSIMTISVLAESDTIVNDLVFEKYLYPIRVASVIVYLQLANMRDFNLHNQKKFLLKVSTIDISTICEDLIIMVQDSARAKGIEIKIDQESIETIDSDAERLKQLMLPLIRYFIIQTKDENITITWKMLASKNYQVIIYTPINIDDKDLRQFKLNLKKPTPSFSEFNICHILAQYLSGTAKKGLDISFAEPQGTAITFIIQSFNLNNEEMKAIKLISGTHYQETSLSQMLVMQDTSKQNDKTYTLFREESNKVSMDHSLHFSQSRISKQFSQKYSEYQSNYFSQISKLKADQTSCIFHQDEETKHLQRLNYQTTPSQSKYQLPHFPDATINNSINNNSVAYGNTLNIDGREREQTFISQQQISEIKQPTSSNLYLDFGVDAPSQIQIPVSRPVKMQGEIIKFSTTGKCCSRVLIADYEFQNIQILEMILTKFKILSSRAFSTDEVLKMIETKKKCKCGNSSFVLFFINVDLPKKGGLWLSKQIKDKMTQKGHIIGTTGLVEYHSKIEYYKYGIDQYISLPFDLAEVSKILQISQNY</sequence>
<feature type="transmembrane region" description="Helical" evidence="3">
    <location>
        <begin position="5"/>
        <end position="21"/>
    </location>
</feature>
<reference evidence="5" key="1">
    <citation type="submission" date="2021-01" db="EMBL/GenBank/DDBJ databases">
        <authorList>
            <consortium name="Genoscope - CEA"/>
            <person name="William W."/>
        </authorList>
    </citation>
    <scope>NUCLEOTIDE SEQUENCE</scope>
</reference>
<dbReference type="AlphaFoldDB" id="A0A8S1TJ30"/>
<dbReference type="EMBL" id="CAJJDO010000025">
    <property type="protein sequence ID" value="CAD8154131.1"/>
    <property type="molecule type" value="Genomic_DNA"/>
</dbReference>
<dbReference type="PROSITE" id="PS50110">
    <property type="entry name" value="RESPONSE_REGULATORY"/>
    <property type="match status" value="1"/>
</dbReference>
<evidence type="ECO:0000313" key="5">
    <source>
        <dbReference type="EMBL" id="CAD8154131.1"/>
    </source>
</evidence>
<keyword evidence="3" id="KW-0472">Membrane</keyword>
<keyword evidence="1" id="KW-0597">Phosphoprotein</keyword>
<protein>
    <recommendedName>
        <fullName evidence="4">Response regulatory domain-containing protein</fullName>
    </recommendedName>
</protein>
<dbReference type="SMART" id="SM00448">
    <property type="entry name" value="REC"/>
    <property type="match status" value="1"/>
</dbReference>
<evidence type="ECO:0000256" key="3">
    <source>
        <dbReference type="SAM" id="Phobius"/>
    </source>
</evidence>
<dbReference type="Proteomes" id="UP000689195">
    <property type="component" value="Unassembled WGS sequence"/>
</dbReference>
<organism evidence="5 6">
    <name type="scientific">Paramecium pentaurelia</name>
    <dbReference type="NCBI Taxonomy" id="43138"/>
    <lineage>
        <taxon>Eukaryota</taxon>
        <taxon>Sar</taxon>
        <taxon>Alveolata</taxon>
        <taxon>Ciliophora</taxon>
        <taxon>Intramacronucleata</taxon>
        <taxon>Oligohymenophorea</taxon>
        <taxon>Peniculida</taxon>
        <taxon>Parameciidae</taxon>
        <taxon>Paramecium</taxon>
    </lineage>
</organism>
<evidence type="ECO:0000313" key="6">
    <source>
        <dbReference type="Proteomes" id="UP000689195"/>
    </source>
</evidence>
<evidence type="ECO:0000256" key="2">
    <source>
        <dbReference type="PROSITE-ProRule" id="PRU00169"/>
    </source>
</evidence>
<proteinExistence type="predicted"/>